<evidence type="ECO:0000313" key="2">
    <source>
        <dbReference type="EMBL" id="MDW9213795.1"/>
    </source>
</evidence>
<feature type="transmembrane region" description="Helical" evidence="1">
    <location>
        <begin position="86"/>
        <end position="108"/>
    </location>
</feature>
<keyword evidence="1" id="KW-0812">Transmembrane</keyword>
<feature type="transmembrane region" description="Helical" evidence="1">
    <location>
        <begin position="6"/>
        <end position="31"/>
    </location>
</feature>
<proteinExistence type="predicted"/>
<dbReference type="AlphaFoldDB" id="A0ABD5I9E4"/>
<protein>
    <submittedName>
        <fullName evidence="2">Uncharacterized protein</fullName>
    </submittedName>
</protein>
<comment type="caution">
    <text evidence="2">The sequence shown here is derived from an EMBL/GenBank/DDBJ whole genome shotgun (WGS) entry which is preliminary data.</text>
</comment>
<accession>A0ABD5I9E4</accession>
<keyword evidence="1" id="KW-1133">Transmembrane helix</keyword>
<reference evidence="2 3" key="1">
    <citation type="submission" date="2023-10" db="EMBL/GenBank/DDBJ databases">
        <title>Draft Genome Sequence of Bacillus thuringiensis serovar. toumanoffi 4059: Identification of a Novel Cry Protein Candidate.</title>
        <authorList>
            <person name="Murdoch R.W."/>
            <person name="Gemler B."/>
            <person name="Heater B.S."/>
        </authorList>
    </citation>
    <scope>NUCLEOTIDE SEQUENCE [LARGE SCALE GENOMIC DNA]</scope>
    <source>
        <strain evidence="2 3">4059</strain>
    </source>
</reference>
<name>A0ABD5I9E4_BACTU</name>
<organism evidence="2 3">
    <name type="scientific">Bacillus thuringiensis serovar toumanoffi</name>
    <dbReference type="NCBI Taxonomy" id="180862"/>
    <lineage>
        <taxon>Bacteria</taxon>
        <taxon>Bacillati</taxon>
        <taxon>Bacillota</taxon>
        <taxon>Bacilli</taxon>
        <taxon>Bacillales</taxon>
        <taxon>Bacillaceae</taxon>
        <taxon>Bacillus</taxon>
        <taxon>Bacillus cereus group</taxon>
    </lineage>
</organism>
<evidence type="ECO:0000256" key="1">
    <source>
        <dbReference type="SAM" id="Phobius"/>
    </source>
</evidence>
<keyword evidence="1" id="KW-0472">Membrane</keyword>
<dbReference type="RefSeq" id="WP_000972297.1">
    <property type="nucleotide sequence ID" value="NZ_JAWQCK010000010.1"/>
</dbReference>
<evidence type="ECO:0000313" key="3">
    <source>
        <dbReference type="Proteomes" id="UP001272716"/>
    </source>
</evidence>
<sequence>MMHTITLLSFTILILYGITILYVSFIFYFIFKGKELRIIAIETAFYQLFTWIILLIYNTFVIRILIFSVFHFDMNASNMLLLVWKAQLYIILIILLVFGPLKGILYVLQTKKFHYRLFLTGITSKKSIYFTQIN</sequence>
<gene>
    <name evidence="2" type="ORF">BTTOUR_34180</name>
</gene>
<dbReference type="Proteomes" id="UP001272716">
    <property type="component" value="Unassembled WGS sequence"/>
</dbReference>
<feature type="transmembrane region" description="Helical" evidence="1">
    <location>
        <begin position="43"/>
        <end position="66"/>
    </location>
</feature>
<dbReference type="EMBL" id="JAWQCK010000010">
    <property type="protein sequence ID" value="MDW9213795.1"/>
    <property type="molecule type" value="Genomic_DNA"/>
</dbReference>